<dbReference type="OrthoDB" id="5353557at2759"/>
<evidence type="ECO:0000256" key="1">
    <source>
        <dbReference type="ARBA" id="ARBA00022737"/>
    </source>
</evidence>
<feature type="transmembrane region" description="Helical" evidence="4">
    <location>
        <begin position="102"/>
        <end position="121"/>
    </location>
</feature>
<evidence type="ECO:0000256" key="2">
    <source>
        <dbReference type="PROSITE-ProRule" id="PRU01193"/>
    </source>
</evidence>
<sequence>MTEGEHHLTSTEKSLYGIGIVFFIMASGFTAGLQIALFSIDRLFLRVQSTTGDADMKRMATRLLGVLDRNHWTLVALILSNTFCMMTLPILLEAVFDELTALIVSITAVLFLGEVVPLSFFVRYAVPICAFFVPFVWFAIVVTAPVSYPVGRLLDHVLGTHEQLLDRDGIAALLVGHQGEETEDAESSLSSTVARHRGAPSAPATDVVVVDEGRRGDAAPDSGRDAESSEDEYQLQTTEIRMLRCAMQLSTDTVLEHLGSTVDDAFMLSTRSLLDEPTIRRILLSGFSRVPVYLGENRKQIVGALIVNSLVHLCLTNPDPPLLLGDYPLCEVVRLPATASLHDAYQSFRSGACYMAIVYDARGSMVGLLTLADVLSSLYKLDSSTAGVAQSAHTRRRQNCLVELMESMRFLNATKKVTSISMTASHERKEVPGANLQVDGERINATGNVKVFRGSISTATGRLRSAPTTPLA</sequence>
<name>S9UYN7_9TRYP</name>
<evidence type="ECO:0000256" key="3">
    <source>
        <dbReference type="SAM" id="MobiDB-lite"/>
    </source>
</evidence>
<feature type="transmembrane region" description="Helical" evidence="4">
    <location>
        <begin position="128"/>
        <end position="148"/>
    </location>
</feature>
<accession>S9UYN7</accession>
<feature type="transmembrane region" description="Helical" evidence="4">
    <location>
        <begin position="15"/>
        <end position="38"/>
    </location>
</feature>
<feature type="transmembrane region" description="Helical" evidence="4">
    <location>
        <begin position="72"/>
        <end position="96"/>
    </location>
</feature>
<dbReference type="EMBL" id="ATMH01001907">
    <property type="protein sequence ID" value="EPY33859.1"/>
    <property type="molecule type" value="Genomic_DNA"/>
</dbReference>
<feature type="domain" description="CNNM transmembrane" evidence="5">
    <location>
        <begin position="9"/>
        <end position="186"/>
    </location>
</feature>
<dbReference type="GO" id="GO:0030026">
    <property type="term" value="P:intracellular manganese ion homeostasis"/>
    <property type="evidence" value="ECO:0007669"/>
    <property type="project" value="TreeGrafter"/>
</dbReference>
<evidence type="ECO:0000313" key="6">
    <source>
        <dbReference type="EMBL" id="EPY27507.1"/>
    </source>
</evidence>
<dbReference type="Proteomes" id="UP000015354">
    <property type="component" value="Unassembled WGS sequence"/>
</dbReference>
<dbReference type="PANTHER" id="PTHR12064">
    <property type="entry name" value="METAL TRANSPORTER CNNM"/>
    <property type="match status" value="1"/>
</dbReference>
<dbReference type="InterPro" id="IPR046342">
    <property type="entry name" value="CBS_dom_sf"/>
</dbReference>
<dbReference type="PANTHER" id="PTHR12064:SF97">
    <property type="entry name" value="METAL TRANSPORTER CNNM-5"/>
    <property type="match status" value="1"/>
</dbReference>
<dbReference type="InterPro" id="IPR000644">
    <property type="entry name" value="CBS_dom"/>
</dbReference>
<proteinExistence type="predicted"/>
<reference evidence="7" key="2">
    <citation type="submission" date="2013-03" db="EMBL/GenBank/DDBJ databases">
        <authorList>
            <person name="Motta M.C.M."/>
            <person name="Martins A.C.A."/>
            <person name="Preta C.M.C.C."/>
            <person name="Silva R."/>
            <person name="de Souza S.S."/>
            <person name="Klein C.C."/>
            <person name="de Almeida L.G.P."/>
            <person name="Cunha O.L."/>
            <person name="Colabardini A.C."/>
            <person name="Lima B.A."/>
            <person name="Machado C.R."/>
            <person name="Soares C.M.A."/>
            <person name="de Menezes C.B.A."/>
            <person name="Bartolomeu D.C."/>
            <person name="Grisard E.C."/>
            <person name="Fantinatti-Garboggini F."/>
            <person name="Rodrigues-Luiz G.F."/>
            <person name="Wagner G."/>
            <person name="Goldman G.H."/>
            <person name="Fietto J.L.R."/>
            <person name="Ciapina L.P."/>
            <person name="Brocchi M."/>
            <person name="Elias M.C."/>
            <person name="Goldman M.H.S."/>
            <person name="Sagot M.-F."/>
            <person name="Pereira M."/>
            <person name="Stoco P.H."/>
            <person name="Teixeira S.M.R."/>
            <person name="de Mendonca-Neto R.P."/>
            <person name="Maciel T.E.F."/>
            <person name="Mendes T.A.O."/>
            <person name="Urmenyi T.P."/>
            <person name="Teixeira M.M.G."/>
            <person name="de Camargo E.F.P."/>
            <person name="de Sousa W."/>
            <person name="Schenkman S."/>
            <person name="de Vasconcelos A.T.R."/>
        </authorList>
    </citation>
    <scope>NUCLEOTIDE SEQUENCE</scope>
</reference>
<comment type="caution">
    <text evidence="7">The sequence shown here is derived from an EMBL/GenBank/DDBJ whole genome shotgun (WGS) entry which is preliminary data.</text>
</comment>
<evidence type="ECO:0000313" key="8">
    <source>
        <dbReference type="Proteomes" id="UP000015354"/>
    </source>
</evidence>
<keyword evidence="2 4" id="KW-1133">Transmembrane helix</keyword>
<evidence type="ECO:0000256" key="4">
    <source>
        <dbReference type="SAM" id="Phobius"/>
    </source>
</evidence>
<protein>
    <recommendedName>
        <fullName evidence="5">CNNM transmembrane domain-containing protein</fullName>
    </recommendedName>
</protein>
<dbReference type="Gene3D" id="3.10.580.10">
    <property type="entry name" value="CBS-domain"/>
    <property type="match status" value="1"/>
</dbReference>
<dbReference type="GO" id="GO:0010960">
    <property type="term" value="P:magnesium ion homeostasis"/>
    <property type="evidence" value="ECO:0007669"/>
    <property type="project" value="InterPro"/>
</dbReference>
<organism evidence="7 8">
    <name type="scientific">Strigomonas culicis</name>
    <dbReference type="NCBI Taxonomy" id="28005"/>
    <lineage>
        <taxon>Eukaryota</taxon>
        <taxon>Discoba</taxon>
        <taxon>Euglenozoa</taxon>
        <taxon>Kinetoplastea</taxon>
        <taxon>Metakinetoplastina</taxon>
        <taxon>Trypanosomatida</taxon>
        <taxon>Trypanosomatidae</taxon>
        <taxon>Strigomonadinae</taxon>
        <taxon>Strigomonas</taxon>
    </lineage>
</organism>
<dbReference type="AlphaFoldDB" id="S9UYN7"/>
<reference evidence="7 8" key="1">
    <citation type="journal article" date="2013" name="PLoS ONE">
        <title>Predicting the Proteins of Angomonas deanei, Strigomonas culicis and Their Respective Endosymbionts Reveals New Aspects of the Trypanosomatidae Family.</title>
        <authorList>
            <person name="Motta M.C."/>
            <person name="Martins A.C."/>
            <person name="de Souza S.S."/>
            <person name="Catta-Preta C.M."/>
            <person name="Silva R."/>
            <person name="Klein C.C."/>
            <person name="de Almeida L.G."/>
            <person name="de Lima Cunha O."/>
            <person name="Ciapina L.P."/>
            <person name="Brocchi M."/>
            <person name="Colabardini A.C."/>
            <person name="de Araujo Lima B."/>
            <person name="Machado C.R."/>
            <person name="de Almeida Soares C.M."/>
            <person name="Probst C.M."/>
            <person name="de Menezes C.B."/>
            <person name="Thompson C.E."/>
            <person name="Bartholomeu D.C."/>
            <person name="Gradia D.F."/>
            <person name="Pavoni D.P."/>
            <person name="Grisard E.C."/>
            <person name="Fantinatti-Garboggini F."/>
            <person name="Marchini F.K."/>
            <person name="Rodrigues-Luiz G.F."/>
            <person name="Wagner G."/>
            <person name="Goldman G.H."/>
            <person name="Fietto J.L."/>
            <person name="Elias M.C."/>
            <person name="Goldman M.H."/>
            <person name="Sagot M.F."/>
            <person name="Pereira M."/>
            <person name="Stoco P.H."/>
            <person name="de Mendonca-Neto R.P."/>
            <person name="Teixeira S.M."/>
            <person name="Maciel T.E."/>
            <person name="de Oliveira Mendes T.A."/>
            <person name="Urmenyi T.P."/>
            <person name="de Souza W."/>
            <person name="Schenkman S."/>
            <person name="de Vasconcelos A.T."/>
        </authorList>
    </citation>
    <scope>NUCLEOTIDE SEQUENCE [LARGE SCALE GENOMIC DNA]</scope>
</reference>
<dbReference type="GO" id="GO:0016020">
    <property type="term" value="C:membrane"/>
    <property type="evidence" value="ECO:0007669"/>
    <property type="project" value="UniProtKB-UniRule"/>
</dbReference>
<gene>
    <name evidence="7" type="ORF">STCU_01907</name>
    <name evidence="6" type="ORF">STCU_05716</name>
</gene>
<keyword evidence="2 4" id="KW-0812">Transmembrane</keyword>
<dbReference type="InterPro" id="IPR045095">
    <property type="entry name" value="ACDP"/>
</dbReference>
<evidence type="ECO:0000313" key="7">
    <source>
        <dbReference type="EMBL" id="EPY33859.1"/>
    </source>
</evidence>
<keyword evidence="1" id="KW-0677">Repeat</keyword>
<feature type="region of interest" description="Disordered" evidence="3">
    <location>
        <begin position="181"/>
        <end position="233"/>
    </location>
</feature>
<keyword evidence="2 4" id="KW-0472">Membrane</keyword>
<dbReference type="Pfam" id="PF00571">
    <property type="entry name" value="CBS"/>
    <property type="match status" value="1"/>
</dbReference>
<dbReference type="InterPro" id="IPR002550">
    <property type="entry name" value="CNNM"/>
</dbReference>
<feature type="compositionally biased region" description="Basic and acidic residues" evidence="3">
    <location>
        <begin position="211"/>
        <end position="227"/>
    </location>
</feature>
<dbReference type="Pfam" id="PF01595">
    <property type="entry name" value="CNNM"/>
    <property type="match status" value="1"/>
</dbReference>
<keyword evidence="8" id="KW-1185">Reference proteome</keyword>
<dbReference type="SUPFAM" id="SSF54631">
    <property type="entry name" value="CBS-domain pair"/>
    <property type="match status" value="1"/>
</dbReference>
<dbReference type="EMBL" id="ATMH01005716">
    <property type="protein sequence ID" value="EPY27507.1"/>
    <property type="molecule type" value="Genomic_DNA"/>
</dbReference>
<evidence type="ECO:0000259" key="5">
    <source>
        <dbReference type="PROSITE" id="PS51846"/>
    </source>
</evidence>
<dbReference type="GO" id="GO:0005737">
    <property type="term" value="C:cytoplasm"/>
    <property type="evidence" value="ECO:0007669"/>
    <property type="project" value="TreeGrafter"/>
</dbReference>
<dbReference type="PROSITE" id="PS51846">
    <property type="entry name" value="CNNM"/>
    <property type="match status" value="1"/>
</dbReference>